<dbReference type="AlphaFoldDB" id="A0A9E7KAR9"/>
<keyword evidence="2" id="KW-0539">Nucleus</keyword>
<evidence type="ECO:0000256" key="3">
    <source>
        <dbReference type="SAM" id="MobiDB-lite"/>
    </source>
</evidence>
<accession>A0A9E7KAR9</accession>
<dbReference type="GO" id="GO:0060962">
    <property type="term" value="P:regulation of ribosomal protein gene transcription by RNA polymerase II"/>
    <property type="evidence" value="ECO:0007669"/>
    <property type="project" value="InterPro"/>
</dbReference>
<keyword evidence="6" id="KW-1185">Reference proteome</keyword>
<organism evidence="5 6">
    <name type="scientific">Musa troglodytarum</name>
    <name type="common">fe'i banana</name>
    <dbReference type="NCBI Taxonomy" id="320322"/>
    <lineage>
        <taxon>Eukaryota</taxon>
        <taxon>Viridiplantae</taxon>
        <taxon>Streptophyta</taxon>
        <taxon>Embryophyta</taxon>
        <taxon>Tracheophyta</taxon>
        <taxon>Spermatophyta</taxon>
        <taxon>Magnoliopsida</taxon>
        <taxon>Liliopsida</taxon>
        <taxon>Zingiberales</taxon>
        <taxon>Musaceae</taxon>
        <taxon>Musa</taxon>
    </lineage>
</organism>
<protein>
    <submittedName>
        <fullName evidence="5">Exostosin family</fullName>
    </submittedName>
</protein>
<feature type="region of interest" description="Disordered" evidence="3">
    <location>
        <begin position="310"/>
        <end position="347"/>
    </location>
</feature>
<dbReference type="PROSITE" id="PS50006">
    <property type="entry name" value="FHA_DOMAIN"/>
    <property type="match status" value="1"/>
</dbReference>
<feature type="domain" description="FHA" evidence="4">
    <location>
        <begin position="44"/>
        <end position="101"/>
    </location>
</feature>
<feature type="compositionally biased region" description="Basic and acidic residues" evidence="3">
    <location>
        <begin position="155"/>
        <end position="167"/>
    </location>
</feature>
<dbReference type="SMART" id="SM00240">
    <property type="entry name" value="FHA"/>
    <property type="match status" value="1"/>
</dbReference>
<feature type="compositionally biased region" description="Basic and acidic residues" evidence="3">
    <location>
        <begin position="221"/>
        <end position="234"/>
    </location>
</feature>
<dbReference type="EMBL" id="CP097508">
    <property type="protein sequence ID" value="URE10414.1"/>
    <property type="molecule type" value="Genomic_DNA"/>
</dbReference>
<evidence type="ECO:0000313" key="5">
    <source>
        <dbReference type="EMBL" id="URE10414.1"/>
    </source>
</evidence>
<dbReference type="Pfam" id="PF00498">
    <property type="entry name" value="FHA"/>
    <property type="match status" value="1"/>
</dbReference>
<dbReference type="GO" id="GO:0043565">
    <property type="term" value="F:sequence-specific DNA binding"/>
    <property type="evidence" value="ECO:0007669"/>
    <property type="project" value="TreeGrafter"/>
</dbReference>
<dbReference type="FunFam" id="2.60.200.20:FF:000014">
    <property type="entry name" value="FHA domain-containing protein FHA2"/>
    <property type="match status" value="1"/>
</dbReference>
<dbReference type="SUPFAM" id="SSF49879">
    <property type="entry name" value="SMAD/FHA domain"/>
    <property type="match status" value="1"/>
</dbReference>
<dbReference type="InterPro" id="IPR008984">
    <property type="entry name" value="SMAD_FHA_dom_sf"/>
</dbReference>
<dbReference type="Pfam" id="PF03016">
    <property type="entry name" value="Exostosin_GT47"/>
    <property type="match status" value="1"/>
</dbReference>
<dbReference type="PANTHER" id="PTHR21712:SF29">
    <property type="entry name" value="PRE-RRNA-PROCESSING PROTEIN FHL1"/>
    <property type="match status" value="1"/>
</dbReference>
<feature type="region of interest" description="Disordered" evidence="3">
    <location>
        <begin position="146"/>
        <end position="236"/>
    </location>
</feature>
<sequence length="814" mass="90767">MAKGRSNAAGGRGGDEIAGPEEAVVGFAKLQGDDFEYYMQTYSIVLGRNSKTSEVDVDLASIGGGMSISRRHARIFYDFPRRRFALEVLGKNGCFVEGVLHAPGAPPVELDSQDLLQMGEKRFYFLLPSRSVFAAGPVPRCQAPAALAPSAGRARPRDYGNDVHGGDAEEEEEYEEEAGEDEARRAVVGSSGKRRRRDLGEENVEEFGSAEEAAPLRRSVKKPETRSTADREADNQQLLQLEEKDVISSVTTLLSNLCGPGEWLPMEKLHAKLFEIYGDVWHHSRVRRYLTSEDCPESETEDASVVLSITSTTVPPPPNSCGGRPRRVEAGENDDAGMAASARGSSGSNLISTQLDAGKTGSNLAWLHPTSSATVWLSRPSLCTLLSNTDLQLATLDTVAESAWRPMAGKPLPSAATAACSIQRSLLAVAALTLICFSLLSLRSLHSSPQFPSPEVAVAEVSSDLSSRMLPPSSIYHSPDVFLKNYAEMERKFKVFIYPDGDPNTYFQTPRKLTGKYSSEGYFFQNIRESRFRTEDADQADLFFVPISCHKMRGKGISYENMTIIVQNYVESLISKYPYWNRTMGADHFFVTCHDVGVRAFEGLQMVVKNSIRVVCSPSYDVGYIPHKDIALPQVLQPFALPSGGNDIENRTILGFWAGHRNSKIRVILARVWENDTELAISNNRISRATGELVYQKQFYRMKFCICPGGSQVNSARIADSIHYGCIPVIMSNYYDLPFNDILDWQKFSVILKESDVYQLKSILKSIPHEKFVDLHEHLVEVQKHFEWHSPPIPYDAFHMVMYELWLRHHVIKY</sequence>
<dbReference type="PANTHER" id="PTHR21712">
    <property type="entry name" value="PRE-RRNA-PROCESSING PROTEIN FHL1"/>
    <property type="match status" value="1"/>
</dbReference>
<dbReference type="OrthoDB" id="1924787at2759"/>
<evidence type="ECO:0000256" key="1">
    <source>
        <dbReference type="ARBA" id="ARBA00004123"/>
    </source>
</evidence>
<feature type="compositionally biased region" description="Low complexity" evidence="3">
    <location>
        <begin position="336"/>
        <end position="347"/>
    </location>
</feature>
<reference evidence="5" key="1">
    <citation type="submission" date="2022-05" db="EMBL/GenBank/DDBJ databases">
        <title>The Musa troglodytarum L. genome provides insights into the mechanism of non-climacteric behaviour and enrichment of carotenoids.</title>
        <authorList>
            <person name="Wang J."/>
        </authorList>
    </citation>
    <scope>NUCLEOTIDE SEQUENCE</scope>
    <source>
        <tissue evidence="5">Leaf</tissue>
    </source>
</reference>
<dbReference type="InterPro" id="IPR045178">
    <property type="entry name" value="Fhl1/FHA1"/>
</dbReference>
<comment type="subcellular location">
    <subcellularLocation>
        <location evidence="1">Nucleus</location>
    </subcellularLocation>
</comment>
<feature type="compositionally biased region" description="Acidic residues" evidence="3">
    <location>
        <begin position="168"/>
        <end position="180"/>
    </location>
</feature>
<dbReference type="Proteomes" id="UP001055439">
    <property type="component" value="Chromosome 6"/>
</dbReference>
<dbReference type="InterPro" id="IPR000253">
    <property type="entry name" value="FHA_dom"/>
</dbReference>
<evidence type="ECO:0000313" key="6">
    <source>
        <dbReference type="Proteomes" id="UP001055439"/>
    </source>
</evidence>
<dbReference type="Gene3D" id="2.60.200.20">
    <property type="match status" value="1"/>
</dbReference>
<evidence type="ECO:0000256" key="2">
    <source>
        <dbReference type="ARBA" id="ARBA00023242"/>
    </source>
</evidence>
<proteinExistence type="predicted"/>
<name>A0A9E7KAR9_9LILI</name>
<gene>
    <name evidence="5" type="ORF">MUK42_23962</name>
</gene>
<evidence type="ECO:0000259" key="4">
    <source>
        <dbReference type="PROSITE" id="PS50006"/>
    </source>
</evidence>
<dbReference type="InterPro" id="IPR040911">
    <property type="entry name" value="Exostosin_GT47"/>
</dbReference>
<dbReference type="GO" id="GO:0005634">
    <property type="term" value="C:nucleus"/>
    <property type="evidence" value="ECO:0007669"/>
    <property type="project" value="UniProtKB-SubCell"/>
</dbReference>
<dbReference type="CDD" id="cd22701">
    <property type="entry name" value="FHA_FKH1-like"/>
    <property type="match status" value="1"/>
</dbReference>